<keyword evidence="3" id="KW-1185">Reference proteome</keyword>
<dbReference type="Proteomes" id="UP000320244">
    <property type="component" value="Unassembled WGS sequence"/>
</dbReference>
<feature type="compositionally biased region" description="Low complexity" evidence="1">
    <location>
        <begin position="47"/>
        <end position="69"/>
    </location>
</feature>
<name>A0A563E6K1_9MICO</name>
<evidence type="ECO:0000256" key="1">
    <source>
        <dbReference type="SAM" id="MobiDB-lite"/>
    </source>
</evidence>
<organism evidence="2 3">
    <name type="scientific">Leekyejoonella antrihumi</name>
    <dbReference type="NCBI Taxonomy" id="1660198"/>
    <lineage>
        <taxon>Bacteria</taxon>
        <taxon>Bacillati</taxon>
        <taxon>Actinomycetota</taxon>
        <taxon>Actinomycetes</taxon>
        <taxon>Micrococcales</taxon>
        <taxon>Dermacoccaceae</taxon>
        <taxon>Leekyejoonella</taxon>
    </lineage>
</organism>
<dbReference type="EMBL" id="VCQV01000004">
    <property type="protein sequence ID" value="TWP37929.1"/>
    <property type="molecule type" value="Genomic_DNA"/>
</dbReference>
<evidence type="ECO:0000313" key="3">
    <source>
        <dbReference type="Proteomes" id="UP000320244"/>
    </source>
</evidence>
<dbReference type="PROSITE" id="PS51257">
    <property type="entry name" value="PROKAR_LIPOPROTEIN"/>
    <property type="match status" value="1"/>
</dbReference>
<comment type="caution">
    <text evidence="2">The sequence shown here is derived from an EMBL/GenBank/DDBJ whole genome shotgun (WGS) entry which is preliminary data.</text>
</comment>
<proteinExistence type="predicted"/>
<accession>A0A563E6K1</accession>
<dbReference type="RefSeq" id="WP_146315499.1">
    <property type="nucleotide sequence ID" value="NZ_VCQV01000004.1"/>
</dbReference>
<gene>
    <name evidence="2" type="ORF">FGL98_04255</name>
</gene>
<sequence>MRARLGAIAVMTLGMVTIVGCGSSTTSGAGSSSNVAGPTSAAPSGQPSTPATSSRPTPSTSAGASSTPADRTFHGTVLGHGLTCIGFTTTDGDRYALTGNTIPAKLSQVAHSGFQEGNRLPLQAEVTVVGHVAPHAMSTCGYTVLVASKVTITSVGKATVPGS</sequence>
<reference evidence="2 3" key="1">
    <citation type="submission" date="2019-05" db="EMBL/GenBank/DDBJ databases">
        <authorList>
            <person name="Lee S.D."/>
        </authorList>
    </citation>
    <scope>NUCLEOTIDE SEQUENCE [LARGE SCALE GENOMIC DNA]</scope>
    <source>
        <strain evidence="2 3">C5-26</strain>
    </source>
</reference>
<dbReference type="AlphaFoldDB" id="A0A563E6K1"/>
<evidence type="ECO:0000313" key="2">
    <source>
        <dbReference type="EMBL" id="TWP37929.1"/>
    </source>
</evidence>
<reference evidence="2 3" key="2">
    <citation type="submission" date="2019-08" db="EMBL/GenBank/DDBJ databases">
        <title>Jejuicoccus antrihumi gen. nov., sp. nov., a new member of the family Dermacoccaceae isolated from a cave.</title>
        <authorList>
            <person name="Schumann P."/>
            <person name="Kim I.S."/>
        </authorList>
    </citation>
    <scope>NUCLEOTIDE SEQUENCE [LARGE SCALE GENOMIC DNA]</scope>
    <source>
        <strain evidence="2 3">C5-26</strain>
    </source>
</reference>
<feature type="region of interest" description="Disordered" evidence="1">
    <location>
        <begin position="27"/>
        <end position="72"/>
    </location>
</feature>
<feature type="compositionally biased region" description="Low complexity" evidence="1">
    <location>
        <begin position="27"/>
        <end position="37"/>
    </location>
</feature>
<protein>
    <submittedName>
        <fullName evidence="2">Uncharacterized protein</fullName>
    </submittedName>
</protein>